<evidence type="ECO:0000313" key="2">
    <source>
        <dbReference type="Proteomes" id="UP000054988"/>
    </source>
</evidence>
<dbReference type="InterPro" id="IPR021109">
    <property type="entry name" value="Peptidase_aspartic_dom_sf"/>
</dbReference>
<dbReference type="Proteomes" id="UP000054988">
    <property type="component" value="Unassembled WGS sequence"/>
</dbReference>
<gene>
    <name evidence="1" type="ORF">WG66_7330</name>
</gene>
<dbReference type="Pfam" id="PF08284">
    <property type="entry name" value="RVP_2"/>
    <property type="match status" value="1"/>
</dbReference>
<reference evidence="1 2" key="1">
    <citation type="submission" date="2015-12" db="EMBL/GenBank/DDBJ databases">
        <title>Draft genome sequence of Moniliophthora roreri, the causal agent of frosty pod rot of cacao.</title>
        <authorList>
            <person name="Aime M.C."/>
            <person name="Diaz-Valderrama J.R."/>
            <person name="Kijpornyongpan T."/>
            <person name="Phillips-Mora W."/>
        </authorList>
    </citation>
    <scope>NUCLEOTIDE SEQUENCE [LARGE SCALE GENOMIC DNA]</scope>
    <source>
        <strain evidence="1 2">MCA 2952</strain>
    </source>
</reference>
<accession>A0A0W0FUY0</accession>
<comment type="caution">
    <text evidence="1">The sequence shown here is derived from an EMBL/GenBank/DDBJ whole genome shotgun (WGS) entry which is preliminary data.</text>
</comment>
<name>A0A0W0FUY0_MONRR</name>
<dbReference type="CDD" id="cd00303">
    <property type="entry name" value="retropepsin_like"/>
    <property type="match status" value="1"/>
</dbReference>
<evidence type="ECO:0008006" key="3">
    <source>
        <dbReference type="Google" id="ProtNLM"/>
    </source>
</evidence>
<dbReference type="Gene3D" id="2.40.70.10">
    <property type="entry name" value="Acid Proteases"/>
    <property type="match status" value="1"/>
</dbReference>
<proteinExistence type="predicted"/>
<dbReference type="EMBL" id="LATX01001611">
    <property type="protein sequence ID" value="KTB40048.1"/>
    <property type="molecule type" value="Genomic_DNA"/>
</dbReference>
<dbReference type="AlphaFoldDB" id="A0A0W0FUY0"/>
<dbReference type="SUPFAM" id="SSF50630">
    <property type="entry name" value="Acid proteases"/>
    <property type="match status" value="1"/>
</dbReference>
<evidence type="ECO:0000313" key="1">
    <source>
        <dbReference type="EMBL" id="KTB40048.1"/>
    </source>
</evidence>
<protein>
    <recommendedName>
        <fullName evidence="3">Pro-pol protein</fullName>
    </recommendedName>
</protein>
<sequence>MKKKEKKKEELKKLSKEERFAKIRALVNDQTEEEKNMLIDLMEQKAKMDRNSMHIPLQYKVGTQIIETQALLDLGAEGRFISTTLARKLGKRWIQLPEKIKVFNVDGTLNKTAWISHIVELEFRIAEKKFKENFMISGIGDEDMILGLPWLCYHNPQIDWEMGEIKFLPRQRLQIKRFMGILDNTPEEVLISAKITASQELAHQQQEVKRKIDELIPSYLQGYQERFEKGKSEHFPPS</sequence>
<organism evidence="1 2">
    <name type="scientific">Moniliophthora roreri</name>
    <name type="common">Frosty pod rot fungus</name>
    <name type="synonym">Monilia roreri</name>
    <dbReference type="NCBI Taxonomy" id="221103"/>
    <lineage>
        <taxon>Eukaryota</taxon>
        <taxon>Fungi</taxon>
        <taxon>Dikarya</taxon>
        <taxon>Basidiomycota</taxon>
        <taxon>Agaricomycotina</taxon>
        <taxon>Agaricomycetes</taxon>
        <taxon>Agaricomycetidae</taxon>
        <taxon>Agaricales</taxon>
        <taxon>Marasmiineae</taxon>
        <taxon>Marasmiaceae</taxon>
        <taxon>Moniliophthora</taxon>
    </lineage>
</organism>